<keyword evidence="2" id="KW-1185">Reference proteome</keyword>
<reference evidence="1 2" key="1">
    <citation type="submission" date="2012-10" db="EMBL/GenBank/DDBJ databases">
        <authorList>
            <person name="Zafar N."/>
            <person name="Inman J."/>
            <person name="Hall N."/>
            <person name="Lorenzi H."/>
            <person name="Caler E."/>
        </authorList>
    </citation>
    <scope>NUCLEOTIDE SEQUENCE [LARGE SCALE GENOMIC DNA]</scope>
    <source>
        <strain evidence="1 2">IP1</strain>
    </source>
</reference>
<dbReference type="VEuPathDB" id="AmoebaDB:EIN_379590"/>
<dbReference type="KEGG" id="eiv:EIN_379590"/>
<dbReference type="OMA" id="NMQIFRT"/>
<dbReference type="Proteomes" id="UP000014680">
    <property type="component" value="Unassembled WGS sequence"/>
</dbReference>
<evidence type="ECO:0000313" key="2">
    <source>
        <dbReference type="Proteomes" id="UP000014680"/>
    </source>
</evidence>
<gene>
    <name evidence="1" type="ORF">EIN_379590</name>
</gene>
<proteinExistence type="predicted"/>
<sequence length="279" mass="32038">MKNVNYKYSAITREGDEFVEKCLPCGTLIVTEDNAISTLTKFEDKEVEQILVTISFNDSFKGKQLFFNTRTKKVETTRLDDKSVELIIERGTDNGDIISLEFENTNYLFLITVESSETYVVCNKVLYTSVFTQRDGNYQITLPTGETKNFHYDNATEDSLVVFKGCGQYDKTKQKTGDLHVTFLVYRHLQIFNTLTEYYSYAEMRAKKEITKRSPPVYVKLPTQFRATTFPVLLEEQIVDTNNVSIPLKKVFLIPQTHDGAIICYMSDNEKKGDTLFGV</sequence>
<dbReference type="RefSeq" id="XP_004258853.1">
    <property type="nucleotide sequence ID" value="XM_004258805.1"/>
</dbReference>
<dbReference type="EMBL" id="KB206395">
    <property type="protein sequence ID" value="ELP92082.1"/>
    <property type="molecule type" value="Genomic_DNA"/>
</dbReference>
<dbReference type="AlphaFoldDB" id="A0A0A1UAL0"/>
<evidence type="ECO:0000313" key="1">
    <source>
        <dbReference type="EMBL" id="ELP92082.1"/>
    </source>
</evidence>
<protein>
    <submittedName>
        <fullName evidence="1">Uncharacterized protein</fullName>
    </submittedName>
</protein>
<accession>A0A0A1UAL0</accession>
<name>A0A0A1UAL0_ENTIV</name>
<dbReference type="GeneID" id="14891114"/>
<organism evidence="1 2">
    <name type="scientific">Entamoeba invadens IP1</name>
    <dbReference type="NCBI Taxonomy" id="370355"/>
    <lineage>
        <taxon>Eukaryota</taxon>
        <taxon>Amoebozoa</taxon>
        <taxon>Evosea</taxon>
        <taxon>Archamoebae</taxon>
        <taxon>Mastigamoebida</taxon>
        <taxon>Entamoebidae</taxon>
        <taxon>Entamoeba</taxon>
    </lineage>
</organism>